<dbReference type="GO" id="GO:0015035">
    <property type="term" value="F:protein-disulfide reductase activity"/>
    <property type="evidence" value="ECO:0007669"/>
    <property type="project" value="InterPro"/>
</dbReference>
<reference evidence="1 3" key="1">
    <citation type="submission" date="2015-05" db="EMBL/GenBank/DDBJ databases">
        <title>Genome assembly of Archangium gephyra DSM 2261.</title>
        <authorList>
            <person name="Sharma G."/>
            <person name="Subramanian S."/>
        </authorList>
    </citation>
    <scope>NUCLEOTIDE SEQUENCE [LARGE SCALE GENOMIC DNA]</scope>
    <source>
        <strain evidence="1 3">DSM 2261</strain>
    </source>
</reference>
<dbReference type="Pfam" id="PF04134">
    <property type="entry name" value="DCC1-like"/>
    <property type="match status" value="1"/>
</dbReference>
<gene>
    <name evidence="1" type="ORF">AA314_03739</name>
    <name evidence="2" type="ORF">ATI61_108500</name>
</gene>
<evidence type="ECO:0000313" key="4">
    <source>
        <dbReference type="Proteomes" id="UP000256345"/>
    </source>
</evidence>
<dbReference type="Proteomes" id="UP000035579">
    <property type="component" value="Chromosome"/>
</dbReference>
<evidence type="ECO:0000313" key="2">
    <source>
        <dbReference type="EMBL" id="REG28957.1"/>
    </source>
</evidence>
<dbReference type="KEGG" id="age:AA314_03739"/>
<dbReference type="EMBL" id="QUMU01000008">
    <property type="protein sequence ID" value="REG28957.1"/>
    <property type="molecule type" value="Genomic_DNA"/>
</dbReference>
<evidence type="ECO:0000313" key="3">
    <source>
        <dbReference type="Proteomes" id="UP000035579"/>
    </source>
</evidence>
<dbReference type="AlphaFoldDB" id="A0AAC8TDT9"/>
<protein>
    <submittedName>
        <fullName evidence="2">Uncharacterized protein DUF393</fullName>
    </submittedName>
</protein>
<dbReference type="InterPro" id="IPR007263">
    <property type="entry name" value="DCC1-like"/>
</dbReference>
<dbReference type="Proteomes" id="UP000256345">
    <property type="component" value="Unassembled WGS sequence"/>
</dbReference>
<keyword evidence="4" id="KW-1185">Reference proteome</keyword>
<sequence>MRALSVLYDETCGFCVSCARWLGAQRTLVELECLPAGGEAAARRFPELRRSASKEELVVVDDEGGVYRDTHAWLMVLWALEDYRDWAQRLSRPALMPLARNAFELLSSNRRKLSGWLHLEDEAVRRHLEREAGPPGAPKCAPGDAACRLPRMVRCEGCGRPMAEGRTACPHCLADVVGAMEPG</sequence>
<accession>A0AAC8TDT9</accession>
<dbReference type="EMBL" id="CP011509">
    <property type="protein sequence ID" value="AKJ02113.1"/>
    <property type="molecule type" value="Genomic_DNA"/>
</dbReference>
<proteinExistence type="predicted"/>
<organism evidence="1 3">
    <name type="scientific">Archangium gephyra</name>
    <dbReference type="NCBI Taxonomy" id="48"/>
    <lineage>
        <taxon>Bacteria</taxon>
        <taxon>Pseudomonadati</taxon>
        <taxon>Myxococcota</taxon>
        <taxon>Myxococcia</taxon>
        <taxon>Myxococcales</taxon>
        <taxon>Cystobacterineae</taxon>
        <taxon>Archangiaceae</taxon>
        <taxon>Archangium</taxon>
    </lineage>
</organism>
<name>A0AAC8TDT9_9BACT</name>
<reference evidence="2 4" key="2">
    <citation type="submission" date="2018-08" db="EMBL/GenBank/DDBJ databases">
        <title>Genomic Encyclopedia of Archaeal and Bacterial Type Strains, Phase II (KMG-II): from individual species to whole genera.</title>
        <authorList>
            <person name="Goeker M."/>
        </authorList>
    </citation>
    <scope>NUCLEOTIDE SEQUENCE [LARGE SCALE GENOMIC DNA]</scope>
    <source>
        <strain evidence="2 4">DSM 2261</strain>
    </source>
</reference>
<dbReference type="RefSeq" id="WP_053066506.1">
    <property type="nucleotide sequence ID" value="NZ_CP011509.1"/>
</dbReference>
<evidence type="ECO:0000313" key="1">
    <source>
        <dbReference type="EMBL" id="AKJ02113.1"/>
    </source>
</evidence>